<dbReference type="SUPFAM" id="SSF56436">
    <property type="entry name" value="C-type lectin-like"/>
    <property type="match status" value="1"/>
</dbReference>
<comment type="caution">
    <text evidence="2">The sequence shown here is derived from an EMBL/GenBank/DDBJ whole genome shotgun (WGS) entry which is preliminary data.</text>
</comment>
<dbReference type="Pfam" id="PF13599">
    <property type="entry name" value="Pentapeptide_4"/>
    <property type="match status" value="1"/>
</dbReference>
<feature type="domain" description="Sulfatase-modifying factor enzyme-like" evidence="1">
    <location>
        <begin position="365"/>
        <end position="602"/>
    </location>
</feature>
<dbReference type="Gene3D" id="3.90.1580.10">
    <property type="entry name" value="paralog of FGE (formylglycine-generating enzyme)"/>
    <property type="match status" value="1"/>
</dbReference>
<dbReference type="SUPFAM" id="SSF141571">
    <property type="entry name" value="Pentapeptide repeat-like"/>
    <property type="match status" value="3"/>
</dbReference>
<dbReference type="PANTHER" id="PTHR14136">
    <property type="entry name" value="BTB_POZ DOMAIN-CONTAINING PROTEIN KCTD9"/>
    <property type="match status" value="1"/>
</dbReference>
<organism evidence="2 3">
    <name type="scientific">Candidatus Lambdaproteobacteria bacterium RIFOXYD2_FULL_50_16</name>
    <dbReference type="NCBI Taxonomy" id="1817772"/>
    <lineage>
        <taxon>Bacteria</taxon>
        <taxon>Pseudomonadati</taxon>
        <taxon>Pseudomonadota</taxon>
        <taxon>Candidatus Lambdaproteobacteria</taxon>
    </lineage>
</organism>
<name>A0A1F6GAP3_9PROT</name>
<evidence type="ECO:0000313" key="3">
    <source>
        <dbReference type="Proteomes" id="UP000178449"/>
    </source>
</evidence>
<gene>
    <name evidence="2" type="ORF">A2527_08305</name>
</gene>
<evidence type="ECO:0000313" key="2">
    <source>
        <dbReference type="EMBL" id="OGG95164.1"/>
    </source>
</evidence>
<dbReference type="Pfam" id="PF00805">
    <property type="entry name" value="Pentapeptide"/>
    <property type="match status" value="3"/>
</dbReference>
<dbReference type="Proteomes" id="UP000178449">
    <property type="component" value="Unassembled WGS sequence"/>
</dbReference>
<dbReference type="PROSITE" id="PS51257">
    <property type="entry name" value="PROKAR_LIPOPROTEIN"/>
    <property type="match status" value="1"/>
</dbReference>
<dbReference type="InterPro" id="IPR005532">
    <property type="entry name" value="SUMF_dom"/>
</dbReference>
<accession>A0A1F6GAP3</accession>
<dbReference type="Gene3D" id="2.160.20.80">
    <property type="entry name" value="E3 ubiquitin-protein ligase SopA"/>
    <property type="match status" value="3"/>
</dbReference>
<dbReference type="EMBL" id="MFNE01000026">
    <property type="protein sequence ID" value="OGG95164.1"/>
    <property type="molecule type" value="Genomic_DNA"/>
</dbReference>
<reference evidence="2 3" key="1">
    <citation type="journal article" date="2016" name="Nat. Commun.">
        <title>Thousands of microbial genomes shed light on interconnected biogeochemical processes in an aquifer system.</title>
        <authorList>
            <person name="Anantharaman K."/>
            <person name="Brown C.T."/>
            <person name="Hug L.A."/>
            <person name="Sharon I."/>
            <person name="Castelle C.J."/>
            <person name="Probst A.J."/>
            <person name="Thomas B.C."/>
            <person name="Singh A."/>
            <person name="Wilkins M.J."/>
            <person name="Karaoz U."/>
            <person name="Brodie E.L."/>
            <person name="Williams K.H."/>
            <person name="Hubbard S.S."/>
            <person name="Banfield J.F."/>
        </authorList>
    </citation>
    <scope>NUCLEOTIDE SEQUENCE [LARGE SCALE GENOMIC DNA]</scope>
</reference>
<dbReference type="STRING" id="1817772.A2527_08305"/>
<proteinExistence type="predicted"/>
<dbReference type="InterPro" id="IPR016187">
    <property type="entry name" value="CTDL_fold"/>
</dbReference>
<dbReference type="Pfam" id="PF03781">
    <property type="entry name" value="FGE-sulfatase"/>
    <property type="match status" value="1"/>
</dbReference>
<dbReference type="AlphaFoldDB" id="A0A1F6GAP3"/>
<dbReference type="InterPro" id="IPR051082">
    <property type="entry name" value="Pentapeptide-BTB/POZ_domain"/>
</dbReference>
<dbReference type="InterPro" id="IPR042095">
    <property type="entry name" value="SUMF_sf"/>
</dbReference>
<evidence type="ECO:0000259" key="1">
    <source>
        <dbReference type="Pfam" id="PF03781"/>
    </source>
</evidence>
<dbReference type="PANTHER" id="PTHR14136:SF17">
    <property type="entry name" value="BTB_POZ DOMAIN-CONTAINING PROTEIN KCTD9"/>
    <property type="match status" value="1"/>
</dbReference>
<sequence>MILVFERASFPKPLKVMSRTLILLLMVLFSLSGCGDRALEQLKQQSGKDRPYQAYNFENWDLRGMDFSGANLKEVNLRYADLRKAVLKKADLKYADLRAARFLGADFTGSNLPLAQLFEADLRGGIYDDIDWRGYDFERTSLFNTSFKRSLLAGVSFESCDLRQSDFSETDLRQTQFNFAQLTKTKFIGANLTGVDLSNQDLREADFSKANLTGTSFHGSNLEGAKIENAIINGTDFTKANLAGIDFSGAVIESATFKGAILVKPKFNSAQINRINFDGFDFTKASFRGAWIRHTSFIETNLTQADFSFALLEDVLLKNSKLTNANITEADFSKALLYKTDFSGVRFTGALFPTVTEKNSGLIFVQAPMGCYLMGDTFGEDIGFDVSPHRVCLGDFFIAQREVTQEQFEAVMGYNPSYHRNREKRTPVENISNLEADNFIVRLMAKSGWTLRLPTEAEWEYACRDLGGNGRFGNGTNLANPKEIAFNAQMSELGQKRLLRQENKIYQSGLNWEEPVPVGMFKPNRLGLYDMSGNVAELVGDPWDTNAYQQDVAANPKLKLERSAHGVRGGHYGSGASHIRCSKRSFMMDQEIDRRIGFRVVKEITESDLKDVKRFQLE</sequence>
<protein>
    <recommendedName>
        <fullName evidence="1">Sulfatase-modifying factor enzyme-like domain-containing protein</fullName>
    </recommendedName>
</protein>
<dbReference type="InterPro" id="IPR001646">
    <property type="entry name" value="5peptide_repeat"/>
</dbReference>